<dbReference type="STRING" id="415747.SAMN03097708_01005"/>
<proteinExistence type="predicted"/>
<organism evidence="1 2">
    <name type="scientific">Thiohalomonas denitrificans</name>
    <dbReference type="NCBI Taxonomy" id="415747"/>
    <lineage>
        <taxon>Bacteria</taxon>
        <taxon>Pseudomonadati</taxon>
        <taxon>Pseudomonadota</taxon>
        <taxon>Gammaproteobacteria</taxon>
        <taxon>Thiohalomonadales</taxon>
        <taxon>Thiohalomonadaceae</taxon>
        <taxon>Thiohalomonas</taxon>
    </lineage>
</organism>
<accession>A0A1G5PZJ4</accession>
<keyword evidence="2" id="KW-1185">Reference proteome</keyword>
<name>A0A1G5PZJ4_9GAMM</name>
<sequence>MQGNSPLMTGIENAQYDLTDAAFSLSTAIDLLASIDTDSSAHELTEIVRQLESLKSGLDKSCRRLNRLHEREEH</sequence>
<evidence type="ECO:0000313" key="2">
    <source>
        <dbReference type="Proteomes" id="UP000199648"/>
    </source>
</evidence>
<dbReference type="AlphaFoldDB" id="A0A1G5PZJ4"/>
<gene>
    <name evidence="1" type="ORF">SAMN03097708_01005</name>
</gene>
<protein>
    <submittedName>
        <fullName evidence="1">Uncharacterized protein</fullName>
    </submittedName>
</protein>
<reference evidence="1 2" key="1">
    <citation type="submission" date="2016-10" db="EMBL/GenBank/DDBJ databases">
        <authorList>
            <person name="de Groot N.N."/>
        </authorList>
    </citation>
    <scope>NUCLEOTIDE SEQUENCE [LARGE SCALE GENOMIC DNA]</scope>
    <source>
        <strain evidence="1 2">HLD2</strain>
    </source>
</reference>
<evidence type="ECO:0000313" key="1">
    <source>
        <dbReference type="EMBL" id="SCZ54650.1"/>
    </source>
</evidence>
<dbReference type="Proteomes" id="UP000199648">
    <property type="component" value="Unassembled WGS sequence"/>
</dbReference>
<dbReference type="EMBL" id="FMWD01000003">
    <property type="protein sequence ID" value="SCZ54650.1"/>
    <property type="molecule type" value="Genomic_DNA"/>
</dbReference>